<dbReference type="OMA" id="GEDMEQH"/>
<evidence type="ECO:0000256" key="3">
    <source>
        <dbReference type="ARBA" id="ARBA00022833"/>
    </source>
</evidence>
<dbReference type="PROSITE" id="PS51800">
    <property type="entry name" value="ZF_CHHC_U11_48K"/>
    <property type="match status" value="1"/>
</dbReference>
<organism evidence="5 6">
    <name type="scientific">Paramecium octaurelia</name>
    <dbReference type="NCBI Taxonomy" id="43137"/>
    <lineage>
        <taxon>Eukaryota</taxon>
        <taxon>Sar</taxon>
        <taxon>Alveolata</taxon>
        <taxon>Ciliophora</taxon>
        <taxon>Intramacronucleata</taxon>
        <taxon>Oligohymenophorea</taxon>
        <taxon>Peniculida</taxon>
        <taxon>Parameciidae</taxon>
        <taxon>Paramecium</taxon>
    </lineage>
</organism>
<dbReference type="InterPro" id="IPR022776">
    <property type="entry name" value="TRM13/UPF0224_CHHC_Znf_dom"/>
</dbReference>
<dbReference type="OrthoDB" id="304195at2759"/>
<keyword evidence="2" id="KW-0863">Zinc-finger</keyword>
<keyword evidence="1" id="KW-0479">Metal-binding</keyword>
<accession>A0A8S1TFS2</accession>
<sequence length="150" mass="18173">MQQQQQVCCPFNNLHKMAPNRLIFHISRECQERKMNKHMYRHCPYNFLHIFRGEDMEQHIITCPDKKEPDVPIQLEQNNTENQYLQGDPNWGLKNQNNMAIEMPINNSQVQQDNCLIDQFNNLKLQRQDDLWDQLWKQQNNNEDDFDMVQ</sequence>
<evidence type="ECO:0000256" key="2">
    <source>
        <dbReference type="ARBA" id="ARBA00022771"/>
    </source>
</evidence>
<evidence type="ECO:0000313" key="5">
    <source>
        <dbReference type="EMBL" id="CAD8152991.1"/>
    </source>
</evidence>
<feature type="domain" description="CHHC U11-48K-type" evidence="4">
    <location>
        <begin position="40"/>
        <end position="67"/>
    </location>
</feature>
<keyword evidence="6" id="KW-1185">Reference proteome</keyword>
<evidence type="ECO:0000259" key="4">
    <source>
        <dbReference type="PROSITE" id="PS51800"/>
    </source>
</evidence>
<dbReference type="GO" id="GO:0008270">
    <property type="term" value="F:zinc ion binding"/>
    <property type="evidence" value="ECO:0007669"/>
    <property type="project" value="UniProtKB-KW"/>
</dbReference>
<dbReference type="Proteomes" id="UP000683925">
    <property type="component" value="Unassembled WGS sequence"/>
</dbReference>
<proteinExistence type="predicted"/>
<protein>
    <recommendedName>
        <fullName evidence="4">CHHC U11-48K-type domain-containing protein</fullName>
    </recommendedName>
</protein>
<gene>
    <name evidence="5" type="ORF">POCTA_138.1.T0270142</name>
</gene>
<name>A0A8S1TFS2_PAROT</name>
<keyword evidence="3" id="KW-0862">Zinc</keyword>
<dbReference type="Pfam" id="PF05253">
    <property type="entry name" value="zf-U11-48K"/>
    <property type="match status" value="1"/>
</dbReference>
<evidence type="ECO:0000256" key="1">
    <source>
        <dbReference type="ARBA" id="ARBA00022723"/>
    </source>
</evidence>
<dbReference type="EMBL" id="CAJJDP010000027">
    <property type="protein sequence ID" value="CAD8152991.1"/>
    <property type="molecule type" value="Genomic_DNA"/>
</dbReference>
<evidence type="ECO:0000313" key="6">
    <source>
        <dbReference type="Proteomes" id="UP000683925"/>
    </source>
</evidence>
<reference evidence="5" key="1">
    <citation type="submission" date="2021-01" db="EMBL/GenBank/DDBJ databases">
        <authorList>
            <consortium name="Genoscope - CEA"/>
            <person name="William W."/>
        </authorList>
    </citation>
    <scope>NUCLEOTIDE SEQUENCE</scope>
</reference>
<comment type="caution">
    <text evidence="5">The sequence shown here is derived from an EMBL/GenBank/DDBJ whole genome shotgun (WGS) entry which is preliminary data.</text>
</comment>
<dbReference type="AlphaFoldDB" id="A0A8S1TFS2"/>